<dbReference type="OrthoDB" id="6254877at2759"/>
<dbReference type="AlphaFoldDB" id="A0A3P7MSW8"/>
<evidence type="ECO:0000313" key="1">
    <source>
        <dbReference type="EMBL" id="VDN26077.1"/>
    </source>
</evidence>
<accession>A0A3P7MSW8</accession>
<proteinExistence type="predicted"/>
<organism evidence="1 2">
    <name type="scientific">Dibothriocephalus latus</name>
    <name type="common">Fish tapeworm</name>
    <name type="synonym">Diphyllobothrium latum</name>
    <dbReference type="NCBI Taxonomy" id="60516"/>
    <lineage>
        <taxon>Eukaryota</taxon>
        <taxon>Metazoa</taxon>
        <taxon>Spiralia</taxon>
        <taxon>Lophotrochozoa</taxon>
        <taxon>Platyhelminthes</taxon>
        <taxon>Cestoda</taxon>
        <taxon>Eucestoda</taxon>
        <taxon>Diphyllobothriidea</taxon>
        <taxon>Diphyllobothriidae</taxon>
        <taxon>Dibothriocephalus</taxon>
    </lineage>
</organism>
<reference evidence="1 2" key="1">
    <citation type="submission" date="2018-11" db="EMBL/GenBank/DDBJ databases">
        <authorList>
            <consortium name="Pathogen Informatics"/>
        </authorList>
    </citation>
    <scope>NUCLEOTIDE SEQUENCE [LARGE SCALE GENOMIC DNA]</scope>
</reference>
<dbReference type="EMBL" id="UYRU01075613">
    <property type="protein sequence ID" value="VDN26077.1"/>
    <property type="molecule type" value="Genomic_DNA"/>
</dbReference>
<evidence type="ECO:0000313" key="2">
    <source>
        <dbReference type="Proteomes" id="UP000281553"/>
    </source>
</evidence>
<protein>
    <submittedName>
        <fullName evidence="1">Uncharacterized protein</fullName>
    </submittedName>
</protein>
<dbReference type="Proteomes" id="UP000281553">
    <property type="component" value="Unassembled WGS sequence"/>
</dbReference>
<name>A0A3P7MSW8_DIBLA</name>
<gene>
    <name evidence="1" type="ORF">DILT_LOCUS14733</name>
</gene>
<sequence length="178" mass="20112">SSQSADWFGVTPPFSEPLYVEARFLRTISVFGQPGQVNMELRLTNRSLTQATLFHVCARVPTDTTKAHCLESFPEIPSLPHGANSVVFFDVNFCESTQPVRFGLMYQLSIGEDELAKPITLEVSIKPPVGELFQPLDMKVRDFVSKQGECRIYPVPARYVMQYTVGFRPILENFYGLK</sequence>
<feature type="non-terminal residue" evidence="1">
    <location>
        <position position="1"/>
    </location>
</feature>
<keyword evidence="2" id="KW-1185">Reference proteome</keyword>